<comment type="similarity">
    <text evidence="2">Belongs to the major facilitator superfamily.</text>
</comment>
<feature type="transmembrane region" description="Helical" evidence="8">
    <location>
        <begin position="284"/>
        <end position="302"/>
    </location>
</feature>
<dbReference type="InterPro" id="IPR011701">
    <property type="entry name" value="MFS"/>
</dbReference>
<feature type="transmembrane region" description="Helical" evidence="8">
    <location>
        <begin position="104"/>
        <end position="127"/>
    </location>
</feature>
<evidence type="ECO:0000256" key="1">
    <source>
        <dbReference type="ARBA" id="ARBA00004651"/>
    </source>
</evidence>
<gene>
    <name evidence="10" type="ORF">RR42_s1059</name>
</gene>
<dbReference type="Proteomes" id="UP000031843">
    <property type="component" value="Chromosome secondary"/>
</dbReference>
<feature type="transmembrane region" description="Helical" evidence="8">
    <location>
        <begin position="249"/>
        <end position="272"/>
    </location>
</feature>
<dbReference type="PANTHER" id="PTHR43271:SF2">
    <property type="entry name" value="BLL2771 PROTEIN"/>
    <property type="match status" value="1"/>
</dbReference>
<evidence type="ECO:0000256" key="7">
    <source>
        <dbReference type="ARBA" id="ARBA00023136"/>
    </source>
</evidence>
<comment type="subcellular location">
    <subcellularLocation>
        <location evidence="1">Cell membrane</location>
        <topology evidence="1">Multi-pass membrane protein</topology>
    </subcellularLocation>
</comment>
<evidence type="ECO:0000256" key="3">
    <source>
        <dbReference type="ARBA" id="ARBA00022448"/>
    </source>
</evidence>
<keyword evidence="11" id="KW-1185">Reference proteome</keyword>
<dbReference type="AlphaFoldDB" id="A0A0C4YI67"/>
<evidence type="ECO:0000256" key="8">
    <source>
        <dbReference type="SAM" id="Phobius"/>
    </source>
</evidence>
<proteinExistence type="inferred from homology"/>
<name>A0A0C4YI67_9BURK</name>
<keyword evidence="5 8" id="KW-0812">Transmembrane</keyword>
<keyword evidence="4" id="KW-1003">Cell membrane</keyword>
<feature type="transmembrane region" description="Helical" evidence="8">
    <location>
        <begin position="169"/>
        <end position="189"/>
    </location>
</feature>
<evidence type="ECO:0000259" key="9">
    <source>
        <dbReference type="PROSITE" id="PS50850"/>
    </source>
</evidence>
<dbReference type="EMBL" id="CP010537">
    <property type="protein sequence ID" value="AJG22648.1"/>
    <property type="molecule type" value="Genomic_DNA"/>
</dbReference>
<evidence type="ECO:0000313" key="10">
    <source>
        <dbReference type="EMBL" id="AJG22648.1"/>
    </source>
</evidence>
<dbReference type="PANTHER" id="PTHR43271">
    <property type="entry name" value="BLL2771 PROTEIN"/>
    <property type="match status" value="1"/>
</dbReference>
<protein>
    <submittedName>
        <fullName evidence="10">MFS permease protein</fullName>
    </submittedName>
</protein>
<dbReference type="RefSeq" id="WP_052494969.1">
    <property type="nucleotide sequence ID" value="NZ_CP010537.1"/>
</dbReference>
<feature type="transmembrane region" description="Helical" evidence="8">
    <location>
        <begin position="48"/>
        <end position="69"/>
    </location>
</feature>
<keyword evidence="3" id="KW-0813">Transport</keyword>
<evidence type="ECO:0000256" key="2">
    <source>
        <dbReference type="ARBA" id="ARBA00008335"/>
    </source>
</evidence>
<feature type="domain" description="Major facilitator superfamily (MFS) profile" evidence="9">
    <location>
        <begin position="15"/>
        <end position="389"/>
    </location>
</feature>
<keyword evidence="7 8" id="KW-0472">Membrane</keyword>
<feature type="transmembrane region" description="Helical" evidence="8">
    <location>
        <begin position="81"/>
        <end position="98"/>
    </location>
</feature>
<feature type="transmembrane region" description="Helical" evidence="8">
    <location>
        <begin position="341"/>
        <end position="361"/>
    </location>
</feature>
<evidence type="ECO:0000256" key="5">
    <source>
        <dbReference type="ARBA" id="ARBA00022692"/>
    </source>
</evidence>
<dbReference type="Gene3D" id="1.20.1250.20">
    <property type="entry name" value="MFS general substrate transporter like domains"/>
    <property type="match status" value="1"/>
</dbReference>
<organism evidence="10 11">
    <name type="scientific">Cupriavidus basilensis</name>
    <dbReference type="NCBI Taxonomy" id="68895"/>
    <lineage>
        <taxon>Bacteria</taxon>
        <taxon>Pseudomonadati</taxon>
        <taxon>Pseudomonadota</taxon>
        <taxon>Betaproteobacteria</taxon>
        <taxon>Burkholderiales</taxon>
        <taxon>Burkholderiaceae</taxon>
        <taxon>Cupriavidus</taxon>
    </lineage>
</organism>
<dbReference type="Pfam" id="PF07690">
    <property type="entry name" value="MFS_1"/>
    <property type="match status" value="1"/>
</dbReference>
<dbReference type="SUPFAM" id="SSF103473">
    <property type="entry name" value="MFS general substrate transporter"/>
    <property type="match status" value="1"/>
</dbReference>
<evidence type="ECO:0000256" key="6">
    <source>
        <dbReference type="ARBA" id="ARBA00022989"/>
    </source>
</evidence>
<dbReference type="KEGG" id="cbw:RR42_s1059"/>
<feature type="transmembrane region" description="Helical" evidence="8">
    <location>
        <begin position="308"/>
        <end position="329"/>
    </location>
</feature>
<accession>A0A0C4YI67</accession>
<dbReference type="GO" id="GO:0022857">
    <property type="term" value="F:transmembrane transporter activity"/>
    <property type="evidence" value="ECO:0007669"/>
    <property type="project" value="InterPro"/>
</dbReference>
<dbReference type="InterPro" id="IPR036259">
    <property type="entry name" value="MFS_trans_sf"/>
</dbReference>
<feature type="transmembrane region" description="Helical" evidence="8">
    <location>
        <begin position="367"/>
        <end position="385"/>
    </location>
</feature>
<feature type="transmembrane region" description="Helical" evidence="8">
    <location>
        <begin position="221"/>
        <end position="243"/>
    </location>
</feature>
<feature type="transmembrane region" description="Helical" evidence="8">
    <location>
        <begin position="139"/>
        <end position="157"/>
    </location>
</feature>
<dbReference type="PROSITE" id="PS50850">
    <property type="entry name" value="MFS"/>
    <property type="match status" value="1"/>
</dbReference>
<reference evidence="10 11" key="1">
    <citation type="journal article" date="2015" name="Genome Announc.">
        <title>Complete Genome Sequence of Cupriavidus basilensis 4G11, Isolated from the Oak Ridge Field Research Center Site.</title>
        <authorList>
            <person name="Ray J."/>
            <person name="Waters R.J."/>
            <person name="Skerker J.M."/>
            <person name="Kuehl J.V."/>
            <person name="Price M.N."/>
            <person name="Huang J."/>
            <person name="Chakraborty R."/>
            <person name="Arkin A.P."/>
            <person name="Deutschbauer A."/>
        </authorList>
    </citation>
    <scope>NUCLEOTIDE SEQUENCE [LARGE SCALE GENOMIC DNA]</scope>
    <source>
        <strain evidence="10">4G11</strain>
    </source>
</reference>
<keyword evidence="6 8" id="KW-1133">Transmembrane helix</keyword>
<dbReference type="GO" id="GO:0005886">
    <property type="term" value="C:plasma membrane"/>
    <property type="evidence" value="ECO:0007669"/>
    <property type="project" value="UniProtKB-SubCell"/>
</dbReference>
<sequence length="400" mass="41525">MPEIAVPLALGMRHERLALGLSGFFAAASIRAADTLLPALSRDFGISAGKTGVAVTSFMLAYAAFQLIYGPLAERYGKLRVIAAALLACAVANFSQSLAPGFEWLVVVRAIAGAAAAGVIPICLARLGDTEPLVSRQSLLARYSVATICGLMTGQWVSGLVADTLGWRAAFVLLAAGFACVAAILASLARRDETAGDWRRGAPGPRPGPATLLKSAWVRRVLCMTLLLGLLCPSVFAFVPTYLKLHFALSLAAAGAITSMHGIGGLLYAGFAPALIRSVGRRRLARLAAALLGVGMACIALGQHWLWIAAGCLCAGCGYYIVLNAMQTAATQMAPSQRANAVALFAFCLFAGQGLGVLLAARLVDTAGIPALFAISGALVILLILELSRQLLPRLDATPP</sequence>
<dbReference type="STRING" id="68895.RR42_s1059"/>
<evidence type="ECO:0000313" key="11">
    <source>
        <dbReference type="Proteomes" id="UP000031843"/>
    </source>
</evidence>
<evidence type="ECO:0000256" key="4">
    <source>
        <dbReference type="ARBA" id="ARBA00022475"/>
    </source>
</evidence>
<dbReference type="OrthoDB" id="9814303at2"/>
<dbReference type="InterPro" id="IPR020846">
    <property type="entry name" value="MFS_dom"/>
</dbReference>